<protein>
    <submittedName>
        <fullName evidence="1">Uncharacterized protein</fullName>
    </submittedName>
</protein>
<dbReference type="AlphaFoldDB" id="A0A154PC69"/>
<organism evidence="1 2">
    <name type="scientific">Dufourea novaeangliae</name>
    <name type="common">Sweat bee</name>
    <dbReference type="NCBI Taxonomy" id="178035"/>
    <lineage>
        <taxon>Eukaryota</taxon>
        <taxon>Metazoa</taxon>
        <taxon>Ecdysozoa</taxon>
        <taxon>Arthropoda</taxon>
        <taxon>Hexapoda</taxon>
        <taxon>Insecta</taxon>
        <taxon>Pterygota</taxon>
        <taxon>Neoptera</taxon>
        <taxon>Endopterygota</taxon>
        <taxon>Hymenoptera</taxon>
        <taxon>Apocrita</taxon>
        <taxon>Aculeata</taxon>
        <taxon>Apoidea</taxon>
        <taxon>Anthophila</taxon>
        <taxon>Halictidae</taxon>
        <taxon>Rophitinae</taxon>
        <taxon>Dufourea</taxon>
    </lineage>
</organism>
<dbReference type="EMBL" id="KQ434869">
    <property type="protein sequence ID" value="KZC09413.1"/>
    <property type="molecule type" value="Genomic_DNA"/>
</dbReference>
<reference evidence="1 2" key="1">
    <citation type="submission" date="2015-07" db="EMBL/GenBank/DDBJ databases">
        <title>The genome of Dufourea novaeangliae.</title>
        <authorList>
            <person name="Pan H."/>
            <person name="Kapheim K."/>
        </authorList>
    </citation>
    <scope>NUCLEOTIDE SEQUENCE [LARGE SCALE GENOMIC DNA]</scope>
    <source>
        <strain evidence="1">0120121106</strain>
        <tissue evidence="1">Whole body</tissue>
    </source>
</reference>
<accession>A0A154PC69</accession>
<proteinExistence type="predicted"/>
<evidence type="ECO:0000313" key="1">
    <source>
        <dbReference type="EMBL" id="KZC09413.1"/>
    </source>
</evidence>
<evidence type="ECO:0000313" key="2">
    <source>
        <dbReference type="Proteomes" id="UP000076502"/>
    </source>
</evidence>
<keyword evidence="2" id="KW-1185">Reference proteome</keyword>
<gene>
    <name evidence="1" type="ORF">WN55_11156</name>
</gene>
<name>A0A154PC69_DUFNO</name>
<sequence>MNDSLLTVLNERIAKRLAIIVLKPGARQDCAMKPSFNSARQITSSPCFQSHDGMFNK</sequence>
<dbReference type="Proteomes" id="UP000076502">
    <property type="component" value="Unassembled WGS sequence"/>
</dbReference>